<dbReference type="CDD" id="cd00063">
    <property type="entry name" value="FN3"/>
    <property type="match status" value="7"/>
</dbReference>
<keyword evidence="4" id="KW-0472">Membrane</keyword>
<dbReference type="InterPro" id="IPR043651">
    <property type="entry name" value="KNL1_MELT_rpt"/>
</dbReference>
<evidence type="ECO:0000256" key="2">
    <source>
        <dbReference type="SAM" id="Coils"/>
    </source>
</evidence>
<dbReference type="STRING" id="84645.A0A498LRQ1"/>
<feature type="region of interest" description="Disordered" evidence="3">
    <location>
        <begin position="735"/>
        <end position="754"/>
    </location>
</feature>
<feature type="region of interest" description="Disordered" evidence="3">
    <location>
        <begin position="1063"/>
        <end position="1085"/>
    </location>
</feature>
<dbReference type="InterPro" id="IPR040850">
    <property type="entry name" value="Knl1_RWD_C"/>
</dbReference>
<keyword evidence="7" id="KW-1185">Reference proteome</keyword>
<dbReference type="Proteomes" id="UP000290572">
    <property type="component" value="Unassembled WGS sequence"/>
</dbReference>
<dbReference type="InterPro" id="IPR013783">
    <property type="entry name" value="Ig-like_fold"/>
</dbReference>
<dbReference type="FunFam" id="2.60.40.10:FF:000253">
    <property type="entry name" value="Sidekick cell adhesion molecule 1"/>
    <property type="match status" value="1"/>
</dbReference>
<dbReference type="InterPro" id="IPR003961">
    <property type="entry name" value="FN3_dom"/>
</dbReference>
<feature type="domain" description="Fibronectin type-III" evidence="5">
    <location>
        <begin position="260"/>
        <end position="356"/>
    </location>
</feature>
<dbReference type="GO" id="GO:0051301">
    <property type="term" value="P:cell division"/>
    <property type="evidence" value="ECO:0007669"/>
    <property type="project" value="InterPro"/>
</dbReference>
<feature type="region of interest" description="Disordered" evidence="3">
    <location>
        <begin position="1609"/>
        <end position="1636"/>
    </location>
</feature>
<dbReference type="FunFam" id="2.60.40.10:FF:000271">
    <property type="entry name" value="Sidekick cell adhesion molecule 2"/>
    <property type="match status" value="1"/>
</dbReference>
<comment type="caution">
    <text evidence="6">The sequence shown here is derived from an EMBL/GenBank/DDBJ whole genome shotgun (WGS) entry which is preliminary data.</text>
</comment>
<gene>
    <name evidence="6" type="ORF">ROHU_030412</name>
</gene>
<dbReference type="PANTHER" id="PTHR16520">
    <property type="entry name" value="KINETOCHORE SCAFFOLD 1"/>
    <property type="match status" value="1"/>
</dbReference>
<dbReference type="FunFam" id="2.60.40.10:FF:000267">
    <property type="entry name" value="Sidekick cell adhesion molecule 2"/>
    <property type="match status" value="1"/>
</dbReference>
<dbReference type="EMBL" id="QBIY01013173">
    <property type="protein sequence ID" value="RXN10781.1"/>
    <property type="molecule type" value="Genomic_DNA"/>
</dbReference>
<dbReference type="InterPro" id="IPR037388">
    <property type="entry name" value="Blinkin"/>
</dbReference>
<feature type="coiled-coil region" evidence="2">
    <location>
        <begin position="2413"/>
        <end position="2440"/>
    </location>
</feature>
<accession>A0A498LRQ1</accession>
<feature type="domain" description="Fibronectin type-III" evidence="5">
    <location>
        <begin position="361"/>
        <end position="457"/>
    </location>
</feature>
<dbReference type="Gene3D" id="2.60.40.10">
    <property type="entry name" value="Immunoglobulins"/>
    <property type="match status" value="7"/>
</dbReference>
<feature type="compositionally biased region" description="Acidic residues" evidence="3">
    <location>
        <begin position="781"/>
        <end position="792"/>
    </location>
</feature>
<evidence type="ECO:0000313" key="7">
    <source>
        <dbReference type="Proteomes" id="UP000290572"/>
    </source>
</evidence>
<dbReference type="SUPFAM" id="SSF49265">
    <property type="entry name" value="Fibronectin type III"/>
    <property type="match status" value="4"/>
</dbReference>
<keyword evidence="4" id="KW-0812">Transmembrane</keyword>
<proteinExistence type="predicted"/>
<evidence type="ECO:0000256" key="4">
    <source>
        <dbReference type="SAM" id="Phobius"/>
    </source>
</evidence>
<evidence type="ECO:0000313" key="6">
    <source>
        <dbReference type="EMBL" id="RXN10781.1"/>
    </source>
</evidence>
<dbReference type="GO" id="GO:0034501">
    <property type="term" value="P:protein localization to kinetochore"/>
    <property type="evidence" value="ECO:0007669"/>
    <property type="project" value="InterPro"/>
</dbReference>
<sequence>MLSRQERCATARSGNPTDLKCTTFPVLYKEKDSERASKVQLVNGNQTHLLLLKNLSKFILYEVQVLAFTRVGDGPPSLPPTIERTKDDGYQISYRLDINDPNKFTMVEVGSNARQFTVTGLIPESAYVFQITARTQQGWGPPEEAIVITTEKRERPQPPRRLNVPQKGVESNKLRLHWAAGGDGSSPVRYFTLQTLELPDGEWKTHTSSIGHNNTSWEVDRLKPYTSFKFRMMATNDVGDSAFSKETEPVTTLQDVPGEAPVILNVKPSTTTSVIVQWQPPAEGTVNGILVGYRVYYRELPRENSPDEPKTATNQSVSPEFRELNKYRRYAIVMTAFNVVGESPLSAPVEVFVGEAAPSVAPQNIQVKSVSSSQLDVEWQPPPVETQNGNIQGYKIHYWEKNRQNETEKELVLFVPDTSVHLKNLTSYTTYLVQLSAFNTAGDGPLSAAREGRTLQAAPGAPSHVVFSEVTGSSLNVSWGAPLQPNGVVEGYRVVYEPTAPVHGVSKTVTVDIKGNWQRWLKVRDLMRGVIYRFKVQARTISYGPELEANITAGPVEGSPGSPLQTSVTKSASALTLHWSEGAEGAGPVTEYVIEARPSDEGLWDTFVKHLPPGSFSYTISLDRLRSGVAYEFRVIAVNRFGYGDPSPPSTAMSALSDTPFYEEWWFLIVMALISLIFILMVVFGLLLLGQNKKYRSCGTGKHITTVEESVTLDNGGFTALELNSRHLNVKSSFLKKNGTRSPPRPSPGGLHYSDEDICNNYNGAVLTESTTLTEKPTELSESEVSDSDYEDEQPKHSFVNHYMSDPTYYNSWKRQPKNVKTGGGSTDHFYFRKRNASFTKTSRIINQRFCALYYLNELKMEQLNLGNEAVKSSRRRLSSEEIVKPVEKKRNSRRVSFATTNNVRVFTKILRFVDEGSHQIKGLDTLLNTPLYLSQHKENFFSDPVLQDDCVDRTMLLGEDTGYMDITHSHTITIDEDYDIEKETNPDLSINMAQTVRDGLNVTSQKVLPREAKAERKNAANDSDFSAFLASMSLPTVNTVKLQNPANTSTSEIDKENHLPSFLMKQHPGDKGNSQQPSGLQRRRSRVAFVEDDDLEVTKSHTVVIENKDNTQRFTPSVSENQRSVAFMTSAFSNVPDDMELTLSQTAAINVKVTGNITRNVQAALDHNRSQHFPEDDDAMEMTGAFDASVREKDHTMSMKEQAQPSVPTIRRMSSFNMVENGETTDQNKAGYLQSNVSVAQTANSDDMEMTGTFDVPVREKDHTVSMKESAQPPILKVRRMSSLTMIGNGEMSNLSIAQTANLDDMEMTEAVDVSIREKEEVLFPKASKVSIFDSFGNREIVDRNKFNSNFIAPTANPDDMEMTQCQTIVLEDKQSSGNKPFSNSRKSLPLASLSRSVREDEHTGTIKEEALHPVPIVRRMSSLNVIGKGEMSNLSFAQTGNLDDMEMTGAVDISIQEKKEVLYPKASKMSIFDSFGNGEIVDQNKSSNKFIAPTANPDDMEMTQCQTIVLKDKQSSESKPFSNSRKSLPLASLSRSVREDEYTGNIKKEALHPAPGVNKTSCFDLFGNRVIMDHDKSGHLSVAQTPNSDEMEMTQCQTIFLDANQVSGDKPLSNTRKNWPRTSVSGTEGSDGMDMTQAFTGRIILNALSASKKERGESILMPATTASAQHNESDCMDLTCQPSTFDGISPPSPDEMELTRCTTINIDSNRTWLGGAMNITGSRRAPFSANQTITVVEPMEMTEVHMAPISEQKHKAFMTRRKSGARMMPLMCDPESTDNRQTDFSNPDDMDMTQCQTVVLEAENCKRPKPFSKSRKSLNLVSTSSSPDVDGMEITQALTGSIVLKSFVSNEESKHERNLLPVAQSCQTQDESDCMEMTCQASASNLAIPCVDDEMELTGCNTIAVDSKSTLAASATEIKAQESALGASTSVSRGTVASEEQNEVSEAAKCAINHVFPSKHVLDLDSTNIKCNNTETISYCPAGMQADKNVMMTDEDMQVMNVLTMPIEIEESVSLNEKEEAHIKTFCDTRNEEEGQALWHNKEQSTSSVQIEGSSSNESVVDSFIKEELQHAKARRRSLADFQMELHNMSRRIQDEHKVMTGSTTAPLPSYSLPENSPKEQCEMDISSQPTSNVTPNIKQINNSVQNEKTTPFSLKKKGFSSRLSLCGIVPKLPKRATTATPNKTVTISTNDSQCLQLEKHFDVVEQNSSCKTVDINDEEFPEMSSEEDLSRSLENWPINKQDSSDDSLAVPKTEEPLEDTVFESATSTSPCFKRPHPEEDPITAERTKKACVSDMGPDCHEAAVQWEGNFTRHAAQNPKAKTIEDTGVSESTLRYSQFDSHLDGTLDHAFDFNKKLEDGSITVNEFLSHFGINFVIHRSRPSALPDSCRAGETRTMEDLLKEKYIYHPKQRVYEQDCKNLTEIVERLKEQMPEQEKSMGCINGALHQEICTLSEEQLKRFGSKLKERRAYFGKRSKALSHEMKGVLYSELIKTTQDAKQSLISKIKETDEMIEDLDGCINDLETELGFVEAMIMGDRLDAPRTRPALKSKEEDLHRLNAAVTEKERKIGELEIQLKTLESQQEKLHRESSSLKSNLATLNSLNEWRLDATDERGALFTFLHKTVHLQVNLQTPAGKEWMTEGVERNIDVSFQLHLDVEKSECHASMVHKLLALYYQSQTQWTQRYPTTRHIPELLHDISLVVGRLRLLGEEIHRLKKWGGLKLRILKITSTDTRVHVVFSSLKAFEKFELSLMVTPDYPFGPLQIQDFKKHMGNARLSQIEDIISSVKPGKNYLTKVLKKIHDDLLC</sequence>
<dbReference type="PANTHER" id="PTHR16520:SF3">
    <property type="entry name" value="KINETOCHORE SCAFFOLD 1"/>
    <property type="match status" value="1"/>
</dbReference>
<protein>
    <submittedName>
        <fullName evidence="6">CASC5-like isoform X2</fullName>
    </submittedName>
</protein>
<dbReference type="Pfam" id="PF00041">
    <property type="entry name" value="fn3"/>
    <property type="match status" value="6"/>
</dbReference>
<feature type="region of interest" description="Disordered" evidence="3">
    <location>
        <begin position="2107"/>
        <end position="2138"/>
    </location>
</feature>
<feature type="domain" description="Fibronectin type-III" evidence="5">
    <location>
        <begin position="158"/>
        <end position="255"/>
    </location>
</feature>
<dbReference type="Pfam" id="PF18210">
    <property type="entry name" value="Knl1_RWD_C"/>
    <property type="match status" value="1"/>
</dbReference>
<feature type="region of interest" description="Disordered" evidence="3">
    <location>
        <begin position="770"/>
        <end position="793"/>
    </location>
</feature>
<evidence type="ECO:0000259" key="5">
    <source>
        <dbReference type="PROSITE" id="PS50853"/>
    </source>
</evidence>
<organism evidence="6 7">
    <name type="scientific">Labeo rohita</name>
    <name type="common">Indian major carp</name>
    <name type="synonym">Cyprinus rohita</name>
    <dbReference type="NCBI Taxonomy" id="84645"/>
    <lineage>
        <taxon>Eukaryota</taxon>
        <taxon>Metazoa</taxon>
        <taxon>Chordata</taxon>
        <taxon>Craniata</taxon>
        <taxon>Vertebrata</taxon>
        <taxon>Euteleostomi</taxon>
        <taxon>Actinopterygii</taxon>
        <taxon>Neopterygii</taxon>
        <taxon>Teleostei</taxon>
        <taxon>Ostariophysi</taxon>
        <taxon>Cypriniformes</taxon>
        <taxon>Cyprinidae</taxon>
        <taxon>Labeoninae</taxon>
        <taxon>Labeonini</taxon>
        <taxon>Labeo</taxon>
    </lineage>
</organism>
<dbReference type="SMART" id="SM00060">
    <property type="entry name" value="FN3"/>
    <property type="match status" value="6"/>
</dbReference>
<name>A0A498LRQ1_LABRO</name>
<dbReference type="FunFam" id="2.60.40.10:FF:000301">
    <property type="entry name" value="Sidekick cell adhesion molecule 2"/>
    <property type="match status" value="1"/>
</dbReference>
<feature type="compositionally biased region" description="Polar residues" evidence="3">
    <location>
        <begin position="2128"/>
        <end position="2138"/>
    </location>
</feature>
<reference evidence="6 7" key="1">
    <citation type="submission" date="2018-03" db="EMBL/GenBank/DDBJ databases">
        <title>Draft genome sequence of Rohu Carp (Labeo rohita).</title>
        <authorList>
            <person name="Das P."/>
            <person name="Kushwaha B."/>
            <person name="Joshi C.G."/>
            <person name="Kumar D."/>
            <person name="Nagpure N.S."/>
            <person name="Sahoo L."/>
            <person name="Das S.P."/>
            <person name="Bit A."/>
            <person name="Patnaik S."/>
            <person name="Meher P.K."/>
            <person name="Jayasankar P."/>
            <person name="Koringa P.G."/>
            <person name="Patel N.V."/>
            <person name="Hinsu A.T."/>
            <person name="Kumar R."/>
            <person name="Pandey M."/>
            <person name="Agarwal S."/>
            <person name="Srivastava S."/>
            <person name="Singh M."/>
            <person name="Iquebal M.A."/>
            <person name="Jaiswal S."/>
            <person name="Angadi U.B."/>
            <person name="Kumar N."/>
            <person name="Raza M."/>
            <person name="Shah T.M."/>
            <person name="Rai A."/>
            <person name="Jena J.K."/>
        </authorList>
    </citation>
    <scope>NUCLEOTIDE SEQUENCE [LARGE SCALE GENOMIC DNA]</scope>
    <source>
        <strain evidence="6">DASCIFA01</strain>
        <tissue evidence="6">Testis</tissue>
    </source>
</reference>
<feature type="domain" description="Fibronectin type-III" evidence="5">
    <location>
        <begin position="461"/>
        <end position="558"/>
    </location>
</feature>
<feature type="transmembrane region" description="Helical" evidence="4">
    <location>
        <begin position="665"/>
        <end position="689"/>
    </location>
</feature>
<dbReference type="GO" id="GO:0005634">
    <property type="term" value="C:nucleus"/>
    <property type="evidence" value="ECO:0007669"/>
    <property type="project" value="TreeGrafter"/>
</dbReference>
<dbReference type="GO" id="GO:0008608">
    <property type="term" value="P:attachment of spindle microtubules to kinetochore"/>
    <property type="evidence" value="ECO:0007669"/>
    <property type="project" value="InterPro"/>
</dbReference>
<feature type="compositionally biased region" description="Polar residues" evidence="3">
    <location>
        <begin position="1609"/>
        <end position="1630"/>
    </location>
</feature>
<feature type="coiled-coil region" evidence="2">
    <location>
        <begin position="2508"/>
        <end position="2598"/>
    </location>
</feature>
<feature type="domain" description="Fibronectin type-III" evidence="5">
    <location>
        <begin position="62"/>
        <end position="153"/>
    </location>
</feature>
<keyword evidence="1" id="KW-0677">Repeat</keyword>
<keyword evidence="2" id="KW-0175">Coiled coil</keyword>
<evidence type="ECO:0000256" key="3">
    <source>
        <dbReference type="SAM" id="MobiDB-lite"/>
    </source>
</evidence>
<evidence type="ECO:0000256" key="1">
    <source>
        <dbReference type="ARBA" id="ARBA00022737"/>
    </source>
</evidence>
<dbReference type="InterPro" id="IPR036116">
    <property type="entry name" value="FN3_sf"/>
</dbReference>
<dbReference type="PROSITE" id="PS50853">
    <property type="entry name" value="FN3"/>
    <property type="match status" value="6"/>
</dbReference>
<feature type="domain" description="Fibronectin type-III" evidence="5">
    <location>
        <begin position="560"/>
        <end position="657"/>
    </location>
</feature>
<keyword evidence="4" id="KW-1133">Transmembrane helix</keyword>
<dbReference type="CDD" id="cd22817">
    <property type="entry name" value="DRWD-N_Knl1"/>
    <property type="match status" value="1"/>
</dbReference>
<dbReference type="FunFam" id="2.60.40.10:FF:000028">
    <property type="entry name" value="Neuronal cell adhesion molecule"/>
    <property type="match status" value="1"/>
</dbReference>
<feature type="region of interest" description="Disordered" evidence="3">
    <location>
        <begin position="2265"/>
        <end position="2286"/>
    </location>
</feature>
<dbReference type="CDD" id="cd22892">
    <property type="entry name" value="DRWD-C_Knl1"/>
    <property type="match status" value="1"/>
</dbReference>
<dbReference type="Pfam" id="PF19221">
    <property type="entry name" value="MELT"/>
    <property type="match status" value="6"/>
</dbReference>